<dbReference type="RefSeq" id="YP_010085012.1">
    <property type="nucleotide sequence ID" value="NC_055167.1"/>
</dbReference>
<feature type="domain" description="Matrix protein N-terminal" evidence="5">
    <location>
        <begin position="6"/>
        <end position="171"/>
    </location>
</feature>
<name>A0A2H4PJ69_9MONO</name>
<accession>A0A2H4PJ69</accession>
<dbReference type="InterPro" id="IPR042540">
    <property type="entry name" value="Matrix_N"/>
</dbReference>
<dbReference type="EMBL" id="MF943130">
    <property type="protein sequence ID" value="ATW63187.1"/>
    <property type="molecule type" value="Viral_cRNA"/>
</dbReference>
<reference evidence="7" key="1">
    <citation type="journal article" date="2017" name="Arch. Virol.">
        <title>Genetic characterization of bank vole virus (BaVV), a new paramyxovirus isolated from kidneys of bank voles in Russia.</title>
        <authorList>
            <person name="Alkhovsky S."/>
            <person name="Butenko A."/>
            <person name="Eremyan A."/>
            <person name="Shchetinin A."/>
        </authorList>
    </citation>
    <scope>NUCLEOTIDE SEQUENCE [LARGE SCALE GENOMIC DNA]</scope>
    <source>
        <strain evidence="7">RP-12</strain>
    </source>
</reference>
<evidence type="ECO:0000256" key="1">
    <source>
        <dbReference type="ARBA" id="ARBA00004328"/>
    </source>
</evidence>
<evidence type="ECO:0000256" key="4">
    <source>
        <dbReference type="ARBA" id="ARBA00023311"/>
    </source>
</evidence>
<dbReference type="GO" id="GO:0019068">
    <property type="term" value="P:virion assembly"/>
    <property type="evidence" value="ECO:0007669"/>
    <property type="project" value="InterPro"/>
</dbReference>
<evidence type="ECO:0000256" key="3">
    <source>
        <dbReference type="ARBA" id="ARBA00022844"/>
    </source>
</evidence>
<gene>
    <name evidence="7" type="primary">M</name>
</gene>
<feature type="domain" description="Matrix protein C-terminal Paramyxoviridae" evidence="6">
    <location>
        <begin position="175"/>
        <end position="333"/>
    </location>
</feature>
<dbReference type="Gene3D" id="2.70.20.60">
    <property type="entry name" value="Viral matrix protein, C-terminal domain"/>
    <property type="match status" value="1"/>
</dbReference>
<dbReference type="GO" id="GO:0039660">
    <property type="term" value="F:structural constituent of virion"/>
    <property type="evidence" value="ECO:0007669"/>
    <property type="project" value="UniProtKB-KW"/>
</dbReference>
<dbReference type="InterPro" id="IPR042539">
    <property type="entry name" value="Matrix_C"/>
</dbReference>
<dbReference type="GO" id="GO:0044423">
    <property type="term" value="C:virion component"/>
    <property type="evidence" value="ECO:0007669"/>
    <property type="project" value="UniProtKB-KW"/>
</dbReference>
<organism evidence="7">
    <name type="scientific">bank vole virus 1</name>
    <dbReference type="NCBI Taxonomy" id="2756244"/>
    <lineage>
        <taxon>Viruses</taxon>
        <taxon>Riboviria</taxon>
        <taxon>Orthornavirae</taxon>
        <taxon>Negarnaviricota</taxon>
        <taxon>Haploviricotina</taxon>
        <taxon>Monjiviricetes</taxon>
        <taxon>Mononegavirales</taxon>
        <taxon>Paramyxoviridae</taxon>
        <taxon>Orthoparamyxovirinae</taxon>
        <taxon>Narmovirus</taxon>
        <taxon>Narmovirus myodesis</taxon>
    </lineage>
</organism>
<keyword evidence="4" id="KW-0468">Viral matrix protein</keyword>
<dbReference type="Gene3D" id="2.70.20.50">
    <property type="entry name" value="Viral matrix protein, N-terminal domain"/>
    <property type="match status" value="1"/>
</dbReference>
<proteinExistence type="predicted"/>
<protein>
    <recommendedName>
        <fullName evidence="2">Matrix protein</fullName>
    </recommendedName>
</protein>
<evidence type="ECO:0000259" key="6">
    <source>
        <dbReference type="Pfam" id="PF23765"/>
    </source>
</evidence>
<evidence type="ECO:0000313" key="7">
    <source>
        <dbReference type="EMBL" id="ATW63187.1"/>
    </source>
</evidence>
<evidence type="ECO:0000259" key="5">
    <source>
        <dbReference type="Pfam" id="PF00661"/>
    </source>
</evidence>
<dbReference type="GeneID" id="65100033"/>
<dbReference type="InterPro" id="IPR055413">
    <property type="entry name" value="Matrix_Paramyxo_C"/>
</dbReference>
<dbReference type="KEGG" id="vg:65100033"/>
<keyword evidence="3" id="KW-0946">Virion</keyword>
<evidence type="ECO:0000256" key="2">
    <source>
        <dbReference type="ARBA" id="ARBA00017678"/>
    </source>
</evidence>
<dbReference type="InterPro" id="IPR000982">
    <property type="entry name" value="Matrix_Paramyxo_N"/>
</dbReference>
<dbReference type="Pfam" id="PF23765">
    <property type="entry name" value="Matrix_Paramyxo_C"/>
    <property type="match status" value="1"/>
</dbReference>
<evidence type="ECO:0000313" key="8">
    <source>
        <dbReference type="Proteomes" id="UP000297157"/>
    </source>
</evidence>
<sequence length="340" mass="38186">MATLHDFLPNTWMEKGAIEDIRPEFDHEGKMKPRVRVIDPGSGTRKTSGFMYLLLQGIIEDHYEGLIPEGRPAGRTMAALPMGVGQSIAGPYELLTACLELKIVVRRTAGSTEKLVFYNTAPLSVLAPWKGLLQNGGIFEASKVCRKVEEIPLDREQQFRPVFLTITLLTDSGLYKTPSAIQDIRATGGVSFNLLVHLKTGPTMAERLYPTLKENQQPPDISFMVHVGLFLRRKKEPYSHDYCRLKVERMNLQFSLGGVGGVSFHVRINGKLSKALYAQLGFHRSICYPLMDVNPSLNKLLWRTQCEIQKVTAVFQPSVPSEFRIYNDVLIDNTGKILTH</sequence>
<keyword evidence="8" id="KW-1185">Reference proteome</keyword>
<reference evidence="7" key="2">
    <citation type="submission" date="2017-09" db="EMBL/GenBank/DDBJ databases">
        <authorList>
            <person name="Ehlers B."/>
            <person name="Leendertz F.H."/>
        </authorList>
    </citation>
    <scope>NUCLEOTIDE SEQUENCE</scope>
    <source>
        <strain evidence="7">RP-12</strain>
    </source>
</reference>
<dbReference type="Proteomes" id="UP000297157">
    <property type="component" value="Segment"/>
</dbReference>
<comment type="subcellular location">
    <subcellularLocation>
        <location evidence="1">Virion</location>
    </subcellularLocation>
</comment>
<dbReference type="Pfam" id="PF00661">
    <property type="entry name" value="Matrix_Paramyxo_N"/>
    <property type="match status" value="1"/>
</dbReference>